<dbReference type="Pfam" id="PF12019">
    <property type="entry name" value="GspH"/>
    <property type="match status" value="1"/>
</dbReference>
<comment type="subcellular location">
    <subcellularLocation>
        <location evidence="1">Cell inner membrane</location>
        <topology evidence="1">Single-pass membrane protein</topology>
    </subcellularLocation>
</comment>
<evidence type="ECO:0000259" key="12">
    <source>
        <dbReference type="Pfam" id="PF12019"/>
    </source>
</evidence>
<dbReference type="GO" id="GO:0015628">
    <property type="term" value="P:protein secretion by the type II secretion system"/>
    <property type="evidence" value="ECO:0007669"/>
    <property type="project" value="InterPro"/>
</dbReference>
<dbReference type="Proteomes" id="UP000461288">
    <property type="component" value="Unassembled WGS sequence"/>
</dbReference>
<dbReference type="EMBL" id="WTFN01000023">
    <property type="protein sequence ID" value="MWK56630.1"/>
    <property type="molecule type" value="Genomic_DNA"/>
</dbReference>
<dbReference type="InterPro" id="IPR045584">
    <property type="entry name" value="Pilin-like"/>
</dbReference>
<proteinExistence type="inferred from homology"/>
<dbReference type="InterPro" id="IPR012902">
    <property type="entry name" value="N_methyl_site"/>
</dbReference>
<evidence type="ECO:0000256" key="2">
    <source>
        <dbReference type="ARBA" id="ARBA00021549"/>
    </source>
</evidence>
<evidence type="ECO:0000256" key="8">
    <source>
        <dbReference type="ARBA" id="ARBA00023136"/>
    </source>
</evidence>
<dbReference type="Pfam" id="PF07963">
    <property type="entry name" value="N_methyl"/>
    <property type="match status" value="1"/>
</dbReference>
<evidence type="ECO:0000256" key="9">
    <source>
        <dbReference type="ARBA" id="ARBA00025772"/>
    </source>
</evidence>
<feature type="domain" description="General secretion pathway GspH" evidence="12">
    <location>
        <begin position="41"/>
        <end position="132"/>
    </location>
</feature>
<protein>
    <recommendedName>
        <fullName evidence="2">Type II secretion system protein H</fullName>
    </recommendedName>
    <alternativeName>
        <fullName evidence="10">General secretion pathway protein H</fullName>
    </alternativeName>
</protein>
<evidence type="ECO:0000313" key="13">
    <source>
        <dbReference type="EMBL" id="MWK56630.1"/>
    </source>
</evidence>
<dbReference type="Gene3D" id="3.55.40.10">
    <property type="entry name" value="minor pseudopilin epsh domain"/>
    <property type="match status" value="1"/>
</dbReference>
<evidence type="ECO:0000256" key="10">
    <source>
        <dbReference type="ARBA" id="ARBA00030775"/>
    </source>
</evidence>
<name>A0A7X3KTJ5_9GAMM</name>
<dbReference type="PROSITE" id="PS00409">
    <property type="entry name" value="PROKAR_NTER_METHYL"/>
    <property type="match status" value="1"/>
</dbReference>
<evidence type="ECO:0000256" key="5">
    <source>
        <dbReference type="ARBA" id="ARBA00022519"/>
    </source>
</evidence>
<comment type="caution">
    <text evidence="13">The sequence shown here is derived from an EMBL/GenBank/DDBJ whole genome shotgun (WGS) entry which is preliminary data.</text>
</comment>
<reference evidence="13 14" key="1">
    <citation type="submission" date="2019-12" db="EMBL/GenBank/DDBJ databases">
        <title>Draft genome sequence of Pseudomonas otitidis recovered from a chicken carcass.</title>
        <authorList>
            <person name="Vieira T.R."/>
            <person name="Oliviera E.F.C."/>
            <person name="Silva N.M.V."/>
            <person name="Sambrano G.E."/>
            <person name="Cibulski S.P."/>
            <person name="Cardoso M.R.I."/>
        </authorList>
    </citation>
    <scope>NUCLEOTIDE SEQUENCE [LARGE SCALE GENOMIC DNA]</scope>
    <source>
        <strain evidence="13 14">25_K</strain>
    </source>
</reference>
<gene>
    <name evidence="13" type="ORF">GO594_11640</name>
</gene>
<organism evidence="13 14">
    <name type="scientific">Metapseudomonas otitidis</name>
    <dbReference type="NCBI Taxonomy" id="319939"/>
    <lineage>
        <taxon>Bacteria</taxon>
        <taxon>Pseudomonadati</taxon>
        <taxon>Pseudomonadota</taxon>
        <taxon>Gammaproteobacteria</taxon>
        <taxon>Pseudomonadales</taxon>
        <taxon>Pseudomonadaceae</taxon>
        <taxon>Metapseudomonas</taxon>
    </lineage>
</organism>
<dbReference type="SUPFAM" id="SSF54523">
    <property type="entry name" value="Pili subunits"/>
    <property type="match status" value="1"/>
</dbReference>
<evidence type="ECO:0000256" key="7">
    <source>
        <dbReference type="ARBA" id="ARBA00022989"/>
    </source>
</evidence>
<dbReference type="InterPro" id="IPR002416">
    <property type="entry name" value="T2SS_protein-GspH"/>
</dbReference>
<accession>A0A7X3KTJ5</accession>
<keyword evidence="8 11" id="KW-0472">Membrane</keyword>
<dbReference type="NCBIfam" id="TIGR02532">
    <property type="entry name" value="IV_pilin_GFxxxE"/>
    <property type="match status" value="1"/>
</dbReference>
<evidence type="ECO:0000256" key="6">
    <source>
        <dbReference type="ARBA" id="ARBA00022692"/>
    </source>
</evidence>
<feature type="transmembrane region" description="Helical" evidence="11">
    <location>
        <begin position="12"/>
        <end position="30"/>
    </location>
</feature>
<evidence type="ECO:0000256" key="11">
    <source>
        <dbReference type="SAM" id="Phobius"/>
    </source>
</evidence>
<dbReference type="GO" id="GO:0015627">
    <property type="term" value="C:type II protein secretion system complex"/>
    <property type="evidence" value="ECO:0007669"/>
    <property type="project" value="InterPro"/>
</dbReference>
<keyword evidence="4" id="KW-0488">Methylation</keyword>
<dbReference type="RefSeq" id="WP_107330003.1">
    <property type="nucleotide sequence ID" value="NZ_JALJXM010000001.1"/>
</dbReference>
<keyword evidence="5" id="KW-0997">Cell inner membrane</keyword>
<dbReference type="GO" id="GO:0005886">
    <property type="term" value="C:plasma membrane"/>
    <property type="evidence" value="ECO:0007669"/>
    <property type="project" value="UniProtKB-SubCell"/>
</dbReference>
<dbReference type="PRINTS" id="PR00885">
    <property type="entry name" value="BCTERIALGSPH"/>
</dbReference>
<evidence type="ECO:0000256" key="3">
    <source>
        <dbReference type="ARBA" id="ARBA00022475"/>
    </source>
</evidence>
<keyword evidence="7 11" id="KW-1133">Transmembrane helix</keyword>
<comment type="similarity">
    <text evidence="9">Belongs to the GSP H family.</text>
</comment>
<dbReference type="InterPro" id="IPR022346">
    <property type="entry name" value="T2SS_GspH"/>
</dbReference>
<keyword evidence="6 11" id="KW-0812">Transmembrane</keyword>
<keyword evidence="3" id="KW-1003">Cell membrane</keyword>
<evidence type="ECO:0000313" key="14">
    <source>
        <dbReference type="Proteomes" id="UP000461288"/>
    </source>
</evidence>
<evidence type="ECO:0000256" key="4">
    <source>
        <dbReference type="ARBA" id="ARBA00022481"/>
    </source>
</evidence>
<evidence type="ECO:0000256" key="1">
    <source>
        <dbReference type="ARBA" id="ARBA00004377"/>
    </source>
</evidence>
<sequence length="145" mass="15733">MSRARGFTLVELMVVLVVIGIASAAVGLSIRPDPARLLRDEARRLVLLLQVAQDEARSSGEVIAWEADERGYRFRRLGASAGSALDGDATLRPRPWQLAGARVRATPPRLLLDAEWLGSPARVELSDGVNRVALVRGADGRLELE</sequence>
<dbReference type="AlphaFoldDB" id="A0A7X3KTJ5"/>